<name>A0A2J6PWM5_9HELO</name>
<dbReference type="OrthoDB" id="3563678at2759"/>
<evidence type="ECO:0000313" key="2">
    <source>
        <dbReference type="EMBL" id="PMD18415.1"/>
    </source>
</evidence>
<evidence type="ECO:0000313" key="3">
    <source>
        <dbReference type="Proteomes" id="UP000235672"/>
    </source>
</evidence>
<dbReference type="EMBL" id="KZ613494">
    <property type="protein sequence ID" value="PMD18415.1"/>
    <property type="molecule type" value="Genomic_DNA"/>
</dbReference>
<feature type="signal peptide" evidence="1">
    <location>
        <begin position="1"/>
        <end position="17"/>
    </location>
</feature>
<organism evidence="2 3">
    <name type="scientific">Hyaloscypha hepaticicola</name>
    <dbReference type="NCBI Taxonomy" id="2082293"/>
    <lineage>
        <taxon>Eukaryota</taxon>
        <taxon>Fungi</taxon>
        <taxon>Dikarya</taxon>
        <taxon>Ascomycota</taxon>
        <taxon>Pezizomycotina</taxon>
        <taxon>Leotiomycetes</taxon>
        <taxon>Helotiales</taxon>
        <taxon>Hyaloscyphaceae</taxon>
        <taxon>Hyaloscypha</taxon>
    </lineage>
</organism>
<evidence type="ECO:0000256" key="1">
    <source>
        <dbReference type="SAM" id="SignalP"/>
    </source>
</evidence>
<sequence length="210" mass="21766">MKLSIFAFLLPLAPVSASVLSNGAVANNNCGRAVAGTAKGSAFMSSARNDCSSNVISTTTVLVTPAASHVGFQPLKNTTKRHRTFISAVTDFATLQSTNIVESTISTTILMSTETTEVESQTFTDYSTSIATVTSTFYATTTPYVLASTDITLSLPSTVTSYTPIVPGPSTTAPAKRDLAERATSASPTIPAYASACKSFSDYAQACSAA</sequence>
<reference evidence="2 3" key="1">
    <citation type="submission" date="2016-05" db="EMBL/GenBank/DDBJ databases">
        <title>A degradative enzymes factory behind the ericoid mycorrhizal symbiosis.</title>
        <authorList>
            <consortium name="DOE Joint Genome Institute"/>
            <person name="Martino E."/>
            <person name="Morin E."/>
            <person name="Grelet G."/>
            <person name="Kuo A."/>
            <person name="Kohler A."/>
            <person name="Daghino S."/>
            <person name="Barry K."/>
            <person name="Choi C."/>
            <person name="Cichocki N."/>
            <person name="Clum A."/>
            <person name="Copeland A."/>
            <person name="Hainaut M."/>
            <person name="Haridas S."/>
            <person name="Labutti K."/>
            <person name="Lindquist E."/>
            <person name="Lipzen A."/>
            <person name="Khouja H.-R."/>
            <person name="Murat C."/>
            <person name="Ohm R."/>
            <person name="Olson A."/>
            <person name="Spatafora J."/>
            <person name="Veneault-Fourrey C."/>
            <person name="Henrissat B."/>
            <person name="Grigoriev I."/>
            <person name="Martin F."/>
            <person name="Perotto S."/>
        </authorList>
    </citation>
    <scope>NUCLEOTIDE SEQUENCE [LARGE SCALE GENOMIC DNA]</scope>
    <source>
        <strain evidence="2 3">UAMH 7357</strain>
    </source>
</reference>
<keyword evidence="3" id="KW-1185">Reference proteome</keyword>
<gene>
    <name evidence="2" type="ORF">NA56DRAFT_661351</name>
</gene>
<feature type="chain" id="PRO_5014476233" evidence="1">
    <location>
        <begin position="18"/>
        <end position="210"/>
    </location>
</feature>
<accession>A0A2J6PWM5</accession>
<dbReference type="Proteomes" id="UP000235672">
    <property type="component" value="Unassembled WGS sequence"/>
</dbReference>
<keyword evidence="1" id="KW-0732">Signal</keyword>
<dbReference type="AlphaFoldDB" id="A0A2J6PWM5"/>
<protein>
    <submittedName>
        <fullName evidence="2">Uncharacterized protein</fullName>
    </submittedName>
</protein>
<proteinExistence type="predicted"/>